<keyword evidence="1" id="KW-0812">Transmembrane</keyword>
<protein>
    <submittedName>
        <fullName evidence="2">Uncharacterized protein</fullName>
    </submittedName>
</protein>
<name>A0A0F9HWB1_9ZZZZ</name>
<feature type="transmembrane region" description="Helical" evidence="1">
    <location>
        <begin position="29"/>
        <end position="50"/>
    </location>
</feature>
<gene>
    <name evidence="2" type="ORF">LCGC14_1734450</name>
</gene>
<evidence type="ECO:0000313" key="2">
    <source>
        <dbReference type="EMBL" id="KKM07382.1"/>
    </source>
</evidence>
<dbReference type="AlphaFoldDB" id="A0A0F9HWB1"/>
<dbReference type="EMBL" id="LAZR01015783">
    <property type="protein sequence ID" value="KKM07382.1"/>
    <property type="molecule type" value="Genomic_DNA"/>
</dbReference>
<sequence>MLTIVLAVFIAIGIYLELKRKMSVTFSRGLGSLIVAAMLTLCVGTFGFSVTKQNDNYVMQIHPYLMRYSLKENGAENIDHLPYYLPYKDYSLLKRTIKLKALLDTHAENEFLSKIQIEQAEFIIAAGDALNIKYLDKAAEARGEELEKMAQSLGLETGSMIALKEK</sequence>
<organism evidence="2">
    <name type="scientific">marine sediment metagenome</name>
    <dbReference type="NCBI Taxonomy" id="412755"/>
    <lineage>
        <taxon>unclassified sequences</taxon>
        <taxon>metagenomes</taxon>
        <taxon>ecological metagenomes</taxon>
    </lineage>
</organism>
<keyword evidence="1" id="KW-0472">Membrane</keyword>
<keyword evidence="1" id="KW-1133">Transmembrane helix</keyword>
<comment type="caution">
    <text evidence="2">The sequence shown here is derived from an EMBL/GenBank/DDBJ whole genome shotgun (WGS) entry which is preliminary data.</text>
</comment>
<evidence type="ECO:0000256" key="1">
    <source>
        <dbReference type="SAM" id="Phobius"/>
    </source>
</evidence>
<accession>A0A0F9HWB1</accession>
<reference evidence="2" key="1">
    <citation type="journal article" date="2015" name="Nature">
        <title>Complex archaea that bridge the gap between prokaryotes and eukaryotes.</title>
        <authorList>
            <person name="Spang A."/>
            <person name="Saw J.H."/>
            <person name="Jorgensen S.L."/>
            <person name="Zaremba-Niedzwiedzka K."/>
            <person name="Martijn J."/>
            <person name="Lind A.E."/>
            <person name="van Eijk R."/>
            <person name="Schleper C."/>
            <person name="Guy L."/>
            <person name="Ettema T.J."/>
        </authorList>
    </citation>
    <scope>NUCLEOTIDE SEQUENCE</scope>
</reference>
<proteinExistence type="predicted"/>